<evidence type="ECO:0000313" key="2">
    <source>
        <dbReference type="EMBL" id="KAF2235662.1"/>
    </source>
</evidence>
<dbReference type="Proteomes" id="UP000800092">
    <property type="component" value="Unassembled WGS sequence"/>
</dbReference>
<feature type="transmembrane region" description="Helical" evidence="1">
    <location>
        <begin position="76"/>
        <end position="96"/>
    </location>
</feature>
<sequence>MVDCIIFFLYPFFYPLLLIFFWHGTVAALLTEAKYAEIWRGDICNWHDGWLTERNSPLPKHQQSTLLPYYFFKVPYFVLLCGYVSLASAVWTWSILHFPLLISSLPVHRGSGRSNLILDTSWSRASAPLGGL</sequence>
<gene>
    <name evidence="2" type="ORF">EV356DRAFT_500218</name>
</gene>
<proteinExistence type="predicted"/>
<organism evidence="2 3">
    <name type="scientific">Viridothelium virens</name>
    <name type="common">Speckled blister lichen</name>
    <name type="synonym">Trypethelium virens</name>
    <dbReference type="NCBI Taxonomy" id="1048519"/>
    <lineage>
        <taxon>Eukaryota</taxon>
        <taxon>Fungi</taxon>
        <taxon>Dikarya</taxon>
        <taxon>Ascomycota</taxon>
        <taxon>Pezizomycotina</taxon>
        <taxon>Dothideomycetes</taxon>
        <taxon>Dothideomycetes incertae sedis</taxon>
        <taxon>Trypetheliales</taxon>
        <taxon>Trypetheliaceae</taxon>
        <taxon>Viridothelium</taxon>
    </lineage>
</organism>
<evidence type="ECO:0000256" key="1">
    <source>
        <dbReference type="SAM" id="Phobius"/>
    </source>
</evidence>
<evidence type="ECO:0000313" key="3">
    <source>
        <dbReference type="Proteomes" id="UP000800092"/>
    </source>
</evidence>
<keyword evidence="1" id="KW-1133">Transmembrane helix</keyword>
<accession>A0A6A6HCE1</accession>
<protein>
    <submittedName>
        <fullName evidence="2">Uncharacterized protein</fullName>
    </submittedName>
</protein>
<feature type="transmembrane region" description="Helical" evidence="1">
    <location>
        <begin position="12"/>
        <end position="30"/>
    </location>
</feature>
<keyword evidence="3" id="KW-1185">Reference proteome</keyword>
<keyword evidence="1" id="KW-0472">Membrane</keyword>
<name>A0A6A6HCE1_VIRVR</name>
<reference evidence="2" key="1">
    <citation type="journal article" date="2020" name="Stud. Mycol.">
        <title>101 Dothideomycetes genomes: a test case for predicting lifestyles and emergence of pathogens.</title>
        <authorList>
            <person name="Haridas S."/>
            <person name="Albert R."/>
            <person name="Binder M."/>
            <person name="Bloem J."/>
            <person name="Labutti K."/>
            <person name="Salamov A."/>
            <person name="Andreopoulos B."/>
            <person name="Baker S."/>
            <person name="Barry K."/>
            <person name="Bills G."/>
            <person name="Bluhm B."/>
            <person name="Cannon C."/>
            <person name="Castanera R."/>
            <person name="Culley D."/>
            <person name="Daum C."/>
            <person name="Ezra D."/>
            <person name="Gonzalez J."/>
            <person name="Henrissat B."/>
            <person name="Kuo A."/>
            <person name="Liang C."/>
            <person name="Lipzen A."/>
            <person name="Lutzoni F."/>
            <person name="Magnuson J."/>
            <person name="Mondo S."/>
            <person name="Nolan M."/>
            <person name="Ohm R."/>
            <person name="Pangilinan J."/>
            <person name="Park H.-J."/>
            <person name="Ramirez L."/>
            <person name="Alfaro M."/>
            <person name="Sun H."/>
            <person name="Tritt A."/>
            <person name="Yoshinaga Y."/>
            <person name="Zwiers L.-H."/>
            <person name="Turgeon B."/>
            <person name="Goodwin S."/>
            <person name="Spatafora J."/>
            <person name="Crous P."/>
            <person name="Grigoriev I."/>
        </authorList>
    </citation>
    <scope>NUCLEOTIDE SEQUENCE</scope>
    <source>
        <strain evidence="2">Tuck. ex Michener</strain>
    </source>
</reference>
<keyword evidence="1" id="KW-0812">Transmembrane</keyword>
<dbReference type="EMBL" id="ML991790">
    <property type="protein sequence ID" value="KAF2235662.1"/>
    <property type="molecule type" value="Genomic_DNA"/>
</dbReference>
<dbReference type="AlphaFoldDB" id="A0A6A6HCE1"/>